<dbReference type="InterPro" id="IPR004365">
    <property type="entry name" value="NA-bd_OB_tRNA"/>
</dbReference>
<evidence type="ECO:0000256" key="3">
    <source>
        <dbReference type="ARBA" id="ARBA00012841"/>
    </source>
</evidence>
<sequence>MLSWRFLRVVGRAPSILFVARNNRSLVAKAFLTRSLAMSSENGGAPTDEKAAPLGPDGKPLSKNALKKLEKEKEKERKKAEREAKQAEEAGAKDAEDYSKDRYAILPMAQSQEKTSKVWTKVKDLRSEAVGKRVLVRARLHTTRGTGKQCFMILRDRQYTVQGVCAVNDVISKAMVKFAAGINRESIIDVEGEVKSVDQKVQSCSQEDVEISVDKIFVVSLAEPRLPLQIEDASRPETDDEQAHVNQDTRLDNRIIDLRTVPNQAIFSIQAGVCNLFREFLTSQGFNEIHTPKIISAASEGGANVFEVTYFKGKAYLAQSPQLYKQMVLCADFDRVFTIGSVFRAEDSNTHRHLTEFIGLDIEMTFSEHYHEVIDMIGQTFVHIFKGLRDRYADDIAKVQKQYNSEPFKFLEPSLVLTYREGVDMLREAGVEMNYDEDLSTPNEKLLGKLVKQKYDTDFFILDKYPLCVRPFYTMPDPHNPEWSNSYDMFMRGEEVLSGAQRVHDPTLLTERAKLHEIDIEKIKAYIDSFRYGAPPHGGGGIGLERVVMLYLDLHNIRKSSMFPRDPKRVTP</sequence>
<evidence type="ECO:0000256" key="2">
    <source>
        <dbReference type="ARBA" id="ARBA00005312"/>
    </source>
</evidence>
<evidence type="ECO:0000256" key="4">
    <source>
        <dbReference type="ARBA" id="ARBA00018853"/>
    </source>
</evidence>
<dbReference type="Pfam" id="PF00152">
    <property type="entry name" value="tRNA-synt_2"/>
    <property type="match status" value="1"/>
</dbReference>
<dbReference type="PANTHER" id="PTHR43450">
    <property type="entry name" value="ASPARTYL-TRNA SYNTHETASE"/>
    <property type="match status" value="1"/>
</dbReference>
<dbReference type="InterPro" id="IPR006195">
    <property type="entry name" value="aa-tRNA-synth_II"/>
</dbReference>
<dbReference type="SUPFAM" id="SSF50249">
    <property type="entry name" value="Nucleic acid-binding proteins"/>
    <property type="match status" value="1"/>
</dbReference>
<keyword evidence="16" id="KW-1185">Reference proteome</keyword>
<dbReference type="Proteomes" id="UP001159427">
    <property type="component" value="Unassembled WGS sequence"/>
</dbReference>
<dbReference type="NCBIfam" id="NF003483">
    <property type="entry name" value="PRK05159.1"/>
    <property type="match status" value="1"/>
</dbReference>
<evidence type="ECO:0000256" key="13">
    <source>
        <dbReference type="SAM" id="MobiDB-lite"/>
    </source>
</evidence>
<evidence type="ECO:0000256" key="8">
    <source>
        <dbReference type="ARBA" id="ARBA00022840"/>
    </source>
</evidence>
<evidence type="ECO:0000313" key="15">
    <source>
        <dbReference type="EMBL" id="CAH3030465.1"/>
    </source>
</evidence>
<evidence type="ECO:0000256" key="10">
    <source>
        <dbReference type="ARBA" id="ARBA00023146"/>
    </source>
</evidence>
<evidence type="ECO:0000313" key="16">
    <source>
        <dbReference type="Proteomes" id="UP001159427"/>
    </source>
</evidence>
<evidence type="ECO:0000256" key="12">
    <source>
        <dbReference type="ARBA" id="ARBA00047904"/>
    </source>
</evidence>
<evidence type="ECO:0000256" key="9">
    <source>
        <dbReference type="ARBA" id="ARBA00022917"/>
    </source>
</evidence>
<dbReference type="NCBIfam" id="TIGR00458">
    <property type="entry name" value="aspS_nondisc"/>
    <property type="match status" value="1"/>
</dbReference>
<dbReference type="InterPro" id="IPR045864">
    <property type="entry name" value="aa-tRNA-synth_II/BPL/LPL"/>
</dbReference>
<feature type="compositionally biased region" description="Basic and acidic residues" evidence="13">
    <location>
        <begin position="67"/>
        <end position="95"/>
    </location>
</feature>
<keyword evidence="8" id="KW-0067">ATP-binding</keyword>
<dbReference type="Gene3D" id="3.30.930.10">
    <property type="entry name" value="Bira Bifunctional Protein, Domain 2"/>
    <property type="match status" value="1"/>
</dbReference>
<keyword evidence="9" id="KW-0648">Protein biosynthesis</keyword>
<comment type="caution">
    <text evidence="15">The sequence shown here is derived from an EMBL/GenBank/DDBJ whole genome shotgun (WGS) entry which is preliminary data.</text>
</comment>
<dbReference type="InterPro" id="IPR004523">
    <property type="entry name" value="Asp-tRNA_synthase_2"/>
</dbReference>
<dbReference type="Gene3D" id="2.40.50.140">
    <property type="entry name" value="Nucleic acid-binding proteins"/>
    <property type="match status" value="1"/>
</dbReference>
<feature type="domain" description="Aminoacyl-transfer RNA synthetases class-II family profile" evidence="14">
    <location>
        <begin position="267"/>
        <end position="572"/>
    </location>
</feature>
<keyword evidence="10" id="KW-0030">Aminoacyl-tRNA synthetase</keyword>
<comment type="subcellular location">
    <subcellularLocation>
        <location evidence="1">Cytoplasm</location>
    </subcellularLocation>
</comment>
<name>A0ABN8MLQ9_9CNID</name>
<feature type="region of interest" description="Disordered" evidence="13">
    <location>
        <begin position="39"/>
        <end position="95"/>
    </location>
</feature>
<dbReference type="InterPro" id="IPR012340">
    <property type="entry name" value="NA-bd_OB-fold"/>
</dbReference>
<gene>
    <name evidence="15" type="ORF">PEVE_00038009</name>
</gene>
<dbReference type="EMBL" id="CALNXI010000636">
    <property type="protein sequence ID" value="CAH3030465.1"/>
    <property type="molecule type" value="Genomic_DNA"/>
</dbReference>
<evidence type="ECO:0000256" key="1">
    <source>
        <dbReference type="ARBA" id="ARBA00004496"/>
    </source>
</evidence>
<evidence type="ECO:0000256" key="5">
    <source>
        <dbReference type="ARBA" id="ARBA00022490"/>
    </source>
</evidence>
<keyword evidence="7" id="KW-0547">Nucleotide-binding</keyword>
<keyword evidence="6" id="KW-0436">Ligase</keyword>
<proteinExistence type="inferred from homology"/>
<comment type="similarity">
    <text evidence="2">Belongs to the class-II aminoacyl-tRNA synthetase family. Type 2 subfamily.</text>
</comment>
<dbReference type="SUPFAM" id="SSF55681">
    <property type="entry name" value="Class II aaRS and biotin synthetases"/>
    <property type="match status" value="1"/>
</dbReference>
<dbReference type="InterPro" id="IPR004364">
    <property type="entry name" value="Aa-tRNA-synt_II"/>
</dbReference>
<organism evidence="15 16">
    <name type="scientific">Porites evermanni</name>
    <dbReference type="NCBI Taxonomy" id="104178"/>
    <lineage>
        <taxon>Eukaryota</taxon>
        <taxon>Metazoa</taxon>
        <taxon>Cnidaria</taxon>
        <taxon>Anthozoa</taxon>
        <taxon>Hexacorallia</taxon>
        <taxon>Scleractinia</taxon>
        <taxon>Fungiina</taxon>
        <taxon>Poritidae</taxon>
        <taxon>Porites</taxon>
    </lineage>
</organism>
<evidence type="ECO:0000256" key="7">
    <source>
        <dbReference type="ARBA" id="ARBA00022741"/>
    </source>
</evidence>
<dbReference type="CDD" id="cd00776">
    <property type="entry name" value="AsxRS_core"/>
    <property type="match status" value="1"/>
</dbReference>
<dbReference type="PANTHER" id="PTHR43450:SF1">
    <property type="entry name" value="ASPARTATE--TRNA LIGASE, CYTOPLASMIC"/>
    <property type="match status" value="1"/>
</dbReference>
<keyword evidence="5" id="KW-0963">Cytoplasm</keyword>
<dbReference type="HAMAP" id="MF_02075">
    <property type="entry name" value="Asp_tRNA_synth_type2"/>
    <property type="match status" value="1"/>
</dbReference>
<evidence type="ECO:0000256" key="11">
    <source>
        <dbReference type="ARBA" id="ARBA00033155"/>
    </source>
</evidence>
<evidence type="ECO:0000256" key="6">
    <source>
        <dbReference type="ARBA" id="ARBA00022598"/>
    </source>
</evidence>
<dbReference type="CDD" id="cd04320">
    <property type="entry name" value="AspRS_cyto_N"/>
    <property type="match status" value="1"/>
</dbReference>
<protein>
    <recommendedName>
        <fullName evidence="4">Aspartate--tRNA ligase, cytoplasmic</fullName>
        <ecNumber evidence="3">6.1.1.12</ecNumber>
    </recommendedName>
    <alternativeName>
        <fullName evidence="11">Aspartyl-tRNA synthetase</fullName>
    </alternativeName>
</protein>
<dbReference type="PRINTS" id="PR01042">
    <property type="entry name" value="TRNASYNTHASP"/>
</dbReference>
<reference evidence="15 16" key="1">
    <citation type="submission" date="2022-05" db="EMBL/GenBank/DDBJ databases">
        <authorList>
            <consortium name="Genoscope - CEA"/>
            <person name="William W."/>
        </authorList>
    </citation>
    <scope>NUCLEOTIDE SEQUENCE [LARGE SCALE GENOMIC DNA]</scope>
</reference>
<evidence type="ECO:0000259" key="14">
    <source>
        <dbReference type="PROSITE" id="PS50862"/>
    </source>
</evidence>
<comment type="catalytic activity">
    <reaction evidence="12">
        <text>tRNA(Asp) + L-aspartate + ATP = L-aspartyl-tRNA(Asp) + AMP + diphosphate</text>
        <dbReference type="Rhea" id="RHEA:19649"/>
        <dbReference type="Rhea" id="RHEA-COMP:9660"/>
        <dbReference type="Rhea" id="RHEA-COMP:9678"/>
        <dbReference type="ChEBI" id="CHEBI:29991"/>
        <dbReference type="ChEBI" id="CHEBI:30616"/>
        <dbReference type="ChEBI" id="CHEBI:33019"/>
        <dbReference type="ChEBI" id="CHEBI:78442"/>
        <dbReference type="ChEBI" id="CHEBI:78516"/>
        <dbReference type="ChEBI" id="CHEBI:456215"/>
        <dbReference type="EC" id="6.1.1.12"/>
    </reaction>
</comment>
<dbReference type="InterPro" id="IPR002312">
    <property type="entry name" value="Asp/Asn-tRNA-synth_IIb"/>
</dbReference>
<accession>A0ABN8MLQ9</accession>
<dbReference type="Pfam" id="PF01336">
    <property type="entry name" value="tRNA_anti-codon"/>
    <property type="match status" value="1"/>
</dbReference>
<dbReference type="PROSITE" id="PS50862">
    <property type="entry name" value="AA_TRNA_LIGASE_II"/>
    <property type="match status" value="1"/>
</dbReference>
<dbReference type="EC" id="6.1.1.12" evidence="3"/>